<dbReference type="SMART" id="SM00554">
    <property type="entry name" value="FAS1"/>
    <property type="match status" value="1"/>
</dbReference>
<comment type="caution">
    <text evidence="12">The sequence shown here is derived from an EMBL/GenBank/DDBJ whole genome shotgun (WGS) entry which is preliminary data.</text>
</comment>
<name>A0A6A2YRB9_HIBSY</name>
<dbReference type="Gene3D" id="2.30.180.10">
    <property type="entry name" value="FAS1 domain"/>
    <property type="match status" value="1"/>
</dbReference>
<evidence type="ECO:0000256" key="9">
    <source>
        <dbReference type="ARBA" id="ARBA00024686"/>
    </source>
</evidence>
<protein>
    <submittedName>
        <fullName evidence="12">Fasciclin-like arabinogalactan protein 11</fullName>
    </submittedName>
</protein>
<dbReference type="PANTHER" id="PTHR32077">
    <property type="entry name" value="FASCICLIN-LIKE ARABINOGALACTAN PROTEIN"/>
    <property type="match status" value="1"/>
</dbReference>
<dbReference type="GO" id="GO:0009834">
    <property type="term" value="P:plant-type secondary cell wall biogenesis"/>
    <property type="evidence" value="ECO:0007669"/>
    <property type="project" value="TreeGrafter"/>
</dbReference>
<dbReference type="SUPFAM" id="SSF82153">
    <property type="entry name" value="FAS1 domain"/>
    <property type="match status" value="1"/>
</dbReference>
<evidence type="ECO:0000259" key="11">
    <source>
        <dbReference type="PROSITE" id="PS50213"/>
    </source>
</evidence>
<evidence type="ECO:0000313" key="13">
    <source>
        <dbReference type="Proteomes" id="UP000436088"/>
    </source>
</evidence>
<dbReference type="AlphaFoldDB" id="A0A6A2YRB9"/>
<dbReference type="InterPro" id="IPR036378">
    <property type="entry name" value="FAS1_dom_sf"/>
</dbReference>
<evidence type="ECO:0000256" key="8">
    <source>
        <dbReference type="ARBA" id="ARBA00023180"/>
    </source>
</evidence>
<keyword evidence="4" id="KW-0449">Lipoprotein</keyword>
<keyword evidence="4" id="KW-0336">GPI-anchor</keyword>
<feature type="domain" description="FAS1" evidence="11">
    <location>
        <begin position="16"/>
        <end position="162"/>
    </location>
</feature>
<feature type="compositionally biased region" description="Polar residues" evidence="10">
    <location>
        <begin position="1"/>
        <end position="10"/>
    </location>
</feature>
<proteinExistence type="inferred from homology"/>
<evidence type="ECO:0000256" key="2">
    <source>
        <dbReference type="ARBA" id="ARBA00007843"/>
    </source>
</evidence>
<dbReference type="GO" id="GO:0098552">
    <property type="term" value="C:side of membrane"/>
    <property type="evidence" value="ECO:0007669"/>
    <property type="project" value="UniProtKB-KW"/>
</dbReference>
<dbReference type="PANTHER" id="PTHR32077:SF65">
    <property type="entry name" value="FASCICLIN-LIKE ARABINOGALACTAN PROTEIN 11"/>
    <property type="match status" value="1"/>
</dbReference>
<dbReference type="Pfam" id="PF02469">
    <property type="entry name" value="Fasciclin"/>
    <property type="match status" value="1"/>
</dbReference>
<accession>A0A6A2YRB9</accession>
<reference evidence="12" key="1">
    <citation type="submission" date="2019-09" db="EMBL/GenBank/DDBJ databases">
        <title>Draft genome information of white flower Hibiscus syriacus.</title>
        <authorList>
            <person name="Kim Y.-M."/>
        </authorList>
    </citation>
    <scope>NUCLEOTIDE SEQUENCE [LARGE SCALE GENOMIC DNA]</scope>
    <source>
        <strain evidence="12">YM2019G1</strain>
    </source>
</reference>
<dbReference type="Proteomes" id="UP000436088">
    <property type="component" value="Unassembled WGS sequence"/>
</dbReference>
<dbReference type="PROSITE" id="PS50213">
    <property type="entry name" value="FAS1"/>
    <property type="match status" value="1"/>
</dbReference>
<comment type="subcellular location">
    <subcellularLocation>
        <location evidence="1">Cell membrane</location>
        <topology evidence="1">Lipid-anchor</topology>
        <topology evidence="1">GPI-anchor</topology>
    </subcellularLocation>
</comment>
<dbReference type="InterPro" id="IPR000782">
    <property type="entry name" value="FAS1_domain"/>
</dbReference>
<comment type="function">
    <text evidence="9">May be a cell surface adhesion protein.</text>
</comment>
<keyword evidence="13" id="KW-1185">Reference proteome</keyword>
<keyword evidence="5" id="KW-0732">Signal</keyword>
<feature type="region of interest" description="Disordered" evidence="10">
    <location>
        <begin position="1"/>
        <end position="21"/>
    </location>
</feature>
<evidence type="ECO:0000256" key="10">
    <source>
        <dbReference type="SAM" id="MobiDB-lite"/>
    </source>
</evidence>
<sequence>MPKNFSSNCSGAAGKGGQHHFDTRKGGQFTTFIKLLQATQVADQLNNELSTPNPNDGLTIFAPSDNAFSGLKTGTLNSLSDQQKLQLVQFHILPTLMSTSQFQMASNPLRTQAGDVKGGKFPLNVTAAGNQVNITTGVVNATVANTVYSDRRIAVYQVDQVLLPLQIFGTTPVPAPAPDVPDKDVSVSSPKASKGADTDSGGAVSLKFSSMAMVSFGSAFFGTIFWGFEQKDVRRSCLPNTEEESVEVETPRVIREEDLEIMDRCVMVKLISYKLADCEFKLLDDKQSIMRRTPWSFDAPLISIIVMSWNCRGLGNPTTVHELRISSKMSSYLSVERSDNYVGLLLLRKGVSVSLKSFSNLHIDVEMLWRMEVKDGLMFIWRISRSVFLMRIFGTLGGARGGQDSLSFPNSHVYPSMCYGHRNRESKFVFFPANLDINVKLITIMEISGAAPQPPLLTQYHSAEHSRIHSGPLLHCFPELDDHTSTPTLWLGIWESPCTIGGSLPCICSSSSGFELEE</sequence>
<evidence type="ECO:0000256" key="6">
    <source>
        <dbReference type="ARBA" id="ARBA00022974"/>
    </source>
</evidence>
<evidence type="ECO:0000313" key="12">
    <source>
        <dbReference type="EMBL" id="KAE8681815.1"/>
    </source>
</evidence>
<keyword evidence="8" id="KW-0325">Glycoprotein</keyword>
<comment type="similarity">
    <text evidence="2">Belongs to the fasciclin-like AGP family.</text>
</comment>
<gene>
    <name evidence="12" type="ORF">F3Y22_tig00111305pilonHSYRG00018</name>
</gene>
<evidence type="ECO:0000256" key="4">
    <source>
        <dbReference type="ARBA" id="ARBA00022622"/>
    </source>
</evidence>
<dbReference type="InterPro" id="IPR045003">
    <property type="entry name" value="FLA_A"/>
</dbReference>
<keyword evidence="3" id="KW-1003">Cell membrane</keyword>
<evidence type="ECO:0000256" key="5">
    <source>
        <dbReference type="ARBA" id="ARBA00022729"/>
    </source>
</evidence>
<dbReference type="EMBL" id="VEPZ02001299">
    <property type="protein sequence ID" value="KAE8681815.1"/>
    <property type="molecule type" value="Genomic_DNA"/>
</dbReference>
<organism evidence="12 13">
    <name type="scientific">Hibiscus syriacus</name>
    <name type="common">Rose of Sharon</name>
    <dbReference type="NCBI Taxonomy" id="106335"/>
    <lineage>
        <taxon>Eukaryota</taxon>
        <taxon>Viridiplantae</taxon>
        <taxon>Streptophyta</taxon>
        <taxon>Embryophyta</taxon>
        <taxon>Tracheophyta</taxon>
        <taxon>Spermatophyta</taxon>
        <taxon>Magnoliopsida</taxon>
        <taxon>eudicotyledons</taxon>
        <taxon>Gunneridae</taxon>
        <taxon>Pentapetalae</taxon>
        <taxon>rosids</taxon>
        <taxon>malvids</taxon>
        <taxon>Malvales</taxon>
        <taxon>Malvaceae</taxon>
        <taxon>Malvoideae</taxon>
        <taxon>Hibiscus</taxon>
    </lineage>
</organism>
<evidence type="ECO:0000256" key="1">
    <source>
        <dbReference type="ARBA" id="ARBA00004609"/>
    </source>
</evidence>
<dbReference type="FunFam" id="2.30.180.10:FF:000006">
    <property type="entry name" value="Fasciclin-like arabinogalactan protein 11"/>
    <property type="match status" value="1"/>
</dbReference>
<keyword evidence="6" id="KW-0654">Proteoglycan</keyword>
<dbReference type="GO" id="GO:0005886">
    <property type="term" value="C:plasma membrane"/>
    <property type="evidence" value="ECO:0007669"/>
    <property type="project" value="UniProtKB-SubCell"/>
</dbReference>
<evidence type="ECO:0000256" key="7">
    <source>
        <dbReference type="ARBA" id="ARBA00023136"/>
    </source>
</evidence>
<feature type="region of interest" description="Disordered" evidence="10">
    <location>
        <begin position="176"/>
        <end position="201"/>
    </location>
</feature>
<evidence type="ECO:0000256" key="3">
    <source>
        <dbReference type="ARBA" id="ARBA00022475"/>
    </source>
</evidence>
<keyword evidence="7" id="KW-0472">Membrane</keyword>